<evidence type="ECO:0000313" key="3">
    <source>
        <dbReference type="Proteomes" id="UP001177023"/>
    </source>
</evidence>
<organism evidence="2 3">
    <name type="scientific">Mesorhabditis spiculigera</name>
    <dbReference type="NCBI Taxonomy" id="96644"/>
    <lineage>
        <taxon>Eukaryota</taxon>
        <taxon>Metazoa</taxon>
        <taxon>Ecdysozoa</taxon>
        <taxon>Nematoda</taxon>
        <taxon>Chromadorea</taxon>
        <taxon>Rhabditida</taxon>
        <taxon>Rhabditina</taxon>
        <taxon>Rhabditomorpha</taxon>
        <taxon>Rhabditoidea</taxon>
        <taxon>Rhabditidae</taxon>
        <taxon>Mesorhabditinae</taxon>
        <taxon>Mesorhabditis</taxon>
    </lineage>
</organism>
<feature type="chain" id="PRO_5041266448" evidence="1">
    <location>
        <begin position="18"/>
        <end position="191"/>
    </location>
</feature>
<gene>
    <name evidence="2" type="ORF">MSPICULIGERA_LOCUS17362</name>
</gene>
<name>A0AA36D3G2_9BILA</name>
<proteinExistence type="predicted"/>
<evidence type="ECO:0000313" key="2">
    <source>
        <dbReference type="EMBL" id="CAJ0579132.1"/>
    </source>
</evidence>
<dbReference type="Proteomes" id="UP001177023">
    <property type="component" value="Unassembled WGS sequence"/>
</dbReference>
<reference evidence="2" key="1">
    <citation type="submission" date="2023-06" db="EMBL/GenBank/DDBJ databases">
        <authorList>
            <person name="Delattre M."/>
        </authorList>
    </citation>
    <scope>NUCLEOTIDE SEQUENCE</scope>
    <source>
        <strain evidence="2">AF72</strain>
    </source>
</reference>
<dbReference type="AlphaFoldDB" id="A0AA36D3G2"/>
<keyword evidence="3" id="KW-1185">Reference proteome</keyword>
<evidence type="ECO:0000256" key="1">
    <source>
        <dbReference type="SAM" id="SignalP"/>
    </source>
</evidence>
<accession>A0AA36D3G2</accession>
<comment type="caution">
    <text evidence="2">The sequence shown here is derived from an EMBL/GenBank/DDBJ whole genome shotgun (WGS) entry which is preliminary data.</text>
</comment>
<feature type="non-terminal residue" evidence="2">
    <location>
        <position position="1"/>
    </location>
</feature>
<protein>
    <submittedName>
        <fullName evidence="2">Uncharacterized protein</fullName>
    </submittedName>
</protein>
<sequence length="191" mass="21594">MLPSIAICILFATVAFSQNTDCLDGCVCDQLDAVIRCDHGSRTKLQIPETPLYGYKFIALTCNQIVKLPSEGIIKAAFPDIQGIDVQGNVDFACDQHDFHEVPILSDCGNAEPTNCTINKECDWKCASYNKMVELWKQFKEYVQKTYEHIVNEKGPEFKATLEQKYEDSGAKEFVHSVSSWFKNAFKSFNQ</sequence>
<keyword evidence="1" id="KW-0732">Signal</keyword>
<feature type="signal peptide" evidence="1">
    <location>
        <begin position="1"/>
        <end position="17"/>
    </location>
</feature>
<dbReference type="EMBL" id="CATQJA010002655">
    <property type="protein sequence ID" value="CAJ0579132.1"/>
    <property type="molecule type" value="Genomic_DNA"/>
</dbReference>